<feature type="binding site" evidence="12">
    <location>
        <position position="126"/>
    </location>
    <ligand>
        <name>L-histidine</name>
        <dbReference type="ChEBI" id="CHEBI:57595"/>
    </ligand>
</feature>
<keyword evidence="7 11" id="KW-0067">ATP-binding</keyword>
<keyword evidence="16" id="KW-1185">Reference proteome</keyword>
<evidence type="ECO:0000256" key="12">
    <source>
        <dbReference type="PIRSR" id="PIRSR001549-1"/>
    </source>
</evidence>
<evidence type="ECO:0000256" key="11">
    <source>
        <dbReference type="HAMAP-Rule" id="MF_00127"/>
    </source>
</evidence>
<feature type="binding site" evidence="12">
    <location>
        <begin position="261"/>
        <end position="262"/>
    </location>
    <ligand>
        <name>L-histidine</name>
        <dbReference type="ChEBI" id="CHEBI:57595"/>
    </ligand>
</feature>
<evidence type="ECO:0000313" key="17">
    <source>
        <dbReference type="Proteomes" id="UP000239720"/>
    </source>
</evidence>
<dbReference type="HAMAP" id="MF_00127">
    <property type="entry name" value="His_tRNA_synth"/>
    <property type="match status" value="1"/>
</dbReference>
<dbReference type="InterPro" id="IPR045864">
    <property type="entry name" value="aa-tRNA-synth_II/BPL/LPL"/>
</dbReference>
<reference evidence="14 16" key="1">
    <citation type="submission" date="2017-12" db="EMBL/GenBank/DDBJ databases">
        <title>Complete genome sequence of Herbivorax saccincola GGR1, a novel Cellulosome-producing hydrolytic bacterium in a thermophilic biogas plant, established by Illumina and Nanopore MinION sequencing.</title>
        <authorList>
            <person name="Pechtl A."/>
            <person name="Ruckert C."/>
            <person name="Koeck D.E."/>
            <person name="Maus I."/>
            <person name="Winkler A."/>
            <person name="Kalinowski J."/>
            <person name="Puhler A."/>
            <person name="Schwarz W.W."/>
            <person name="Zverlov V.V."/>
            <person name="Schluter A."/>
            <person name="Liebl W."/>
        </authorList>
    </citation>
    <scope>NUCLEOTIDE SEQUENCE [LARGE SCALE GENOMIC DNA]</scope>
    <source>
        <strain evidence="14">GGR1</strain>
        <strain evidence="16">SR1</strain>
    </source>
</reference>
<proteinExistence type="inferred from homology"/>
<evidence type="ECO:0000256" key="10">
    <source>
        <dbReference type="ARBA" id="ARBA00047639"/>
    </source>
</evidence>
<dbReference type="InterPro" id="IPR004516">
    <property type="entry name" value="HisRS/HisZ"/>
</dbReference>
<sequence>MLTKSPKGTKDILPNEVYKWQYIEKEIAKVCENFGYREIRTPIFEHTELFQRGVGDTTDIVQKEMYTFLDKGKRSITLRPEGTAGVVRSYIEHGMASLPQPIKLYYNITAYRYENVQKGRYREFHQFGVEAFGSEGPSIDVEVISMIDVLLNRLGISDIELNINSIGCKKCRSDYNAKLKEYIEPKLQNLCKTCVERFDRNPLRIIDCKEEHCKEITKDAPALVDNLCEECHEHLEGVKRGLENLGIEYNIDKNIVRGLDYYTKTVFEFVSKNIGSQGTVCGGGRYDGLVEICGGPPTPGIGFAIGLERLLMVMENQGIEFTAPRSTDIFIATIGDKAQNYAQKLVYDLRKEGINAETDLMGKSVKAQMKYANKLGAYYSIVLGDNEIDTNKAFLKNMDTGEEKEISLDTVIDRLKNIKAESVIKEPNKIGHTEI</sequence>
<dbReference type="EC" id="6.1.1.21" evidence="11"/>
<evidence type="ECO:0000256" key="6">
    <source>
        <dbReference type="ARBA" id="ARBA00022741"/>
    </source>
</evidence>
<dbReference type="GO" id="GO:0006427">
    <property type="term" value="P:histidyl-tRNA aminoacylation"/>
    <property type="evidence" value="ECO:0007669"/>
    <property type="project" value="UniProtKB-UniRule"/>
</dbReference>
<evidence type="ECO:0000256" key="4">
    <source>
        <dbReference type="ARBA" id="ARBA00022490"/>
    </source>
</evidence>
<dbReference type="InterPro" id="IPR036621">
    <property type="entry name" value="Anticodon-bd_dom_sf"/>
</dbReference>
<dbReference type="InterPro" id="IPR033656">
    <property type="entry name" value="HisRS_anticodon"/>
</dbReference>
<evidence type="ECO:0000256" key="1">
    <source>
        <dbReference type="ARBA" id="ARBA00004496"/>
    </source>
</evidence>
<dbReference type="FunFam" id="3.30.930.10:FF:000005">
    <property type="entry name" value="Histidine--tRNA ligase"/>
    <property type="match status" value="1"/>
</dbReference>
<comment type="subcellular location">
    <subcellularLocation>
        <location evidence="1 11">Cytoplasm</location>
    </subcellularLocation>
</comment>
<dbReference type="InterPro" id="IPR006195">
    <property type="entry name" value="aa-tRNA-synth_II"/>
</dbReference>
<dbReference type="GO" id="GO:0005737">
    <property type="term" value="C:cytoplasm"/>
    <property type="evidence" value="ECO:0007669"/>
    <property type="project" value="UniProtKB-SubCell"/>
</dbReference>
<dbReference type="OrthoDB" id="9800814at2"/>
<evidence type="ECO:0000256" key="9">
    <source>
        <dbReference type="ARBA" id="ARBA00023146"/>
    </source>
</evidence>
<evidence type="ECO:0000313" key="14">
    <source>
        <dbReference type="EMBL" id="AUG58157.1"/>
    </source>
</evidence>
<evidence type="ECO:0000256" key="8">
    <source>
        <dbReference type="ARBA" id="ARBA00022917"/>
    </source>
</evidence>
<comment type="similarity">
    <text evidence="2 11">Belongs to the class-II aminoacyl-tRNA synthetase family.</text>
</comment>
<dbReference type="InterPro" id="IPR004154">
    <property type="entry name" value="Anticodon-bd"/>
</dbReference>
<evidence type="ECO:0000256" key="5">
    <source>
        <dbReference type="ARBA" id="ARBA00022598"/>
    </source>
</evidence>
<dbReference type="Gene3D" id="3.40.50.800">
    <property type="entry name" value="Anticodon-binding domain"/>
    <property type="match status" value="1"/>
</dbReference>
<evidence type="ECO:0000256" key="7">
    <source>
        <dbReference type="ARBA" id="ARBA00022840"/>
    </source>
</evidence>
<feature type="binding site" evidence="12">
    <location>
        <position position="112"/>
    </location>
    <ligand>
        <name>L-histidine</name>
        <dbReference type="ChEBI" id="CHEBI:57595"/>
    </ligand>
</feature>
<feature type="domain" description="Aminoacyl-transfer RNA synthetases class-II family profile" evidence="13">
    <location>
        <begin position="1"/>
        <end position="324"/>
    </location>
</feature>
<dbReference type="AlphaFoldDB" id="A0A2K9E358"/>
<dbReference type="PIRSF" id="PIRSF001549">
    <property type="entry name" value="His-tRNA_synth"/>
    <property type="match status" value="1"/>
</dbReference>
<dbReference type="InterPro" id="IPR015807">
    <property type="entry name" value="His-tRNA-ligase"/>
</dbReference>
<evidence type="ECO:0000259" key="13">
    <source>
        <dbReference type="PROSITE" id="PS50862"/>
    </source>
</evidence>
<dbReference type="EMBL" id="CP025197">
    <property type="protein sequence ID" value="AUG58157.1"/>
    <property type="molecule type" value="Genomic_DNA"/>
</dbReference>
<evidence type="ECO:0000256" key="3">
    <source>
        <dbReference type="ARBA" id="ARBA00011738"/>
    </source>
</evidence>
<dbReference type="KEGG" id="hsc:HVS_11315"/>
<dbReference type="SUPFAM" id="SSF55681">
    <property type="entry name" value="Class II aaRS and biotin synthetases"/>
    <property type="match status" value="1"/>
</dbReference>
<organism evidence="14 16">
    <name type="scientific">Acetivibrio saccincola</name>
    <dbReference type="NCBI Taxonomy" id="1677857"/>
    <lineage>
        <taxon>Bacteria</taxon>
        <taxon>Bacillati</taxon>
        <taxon>Bacillota</taxon>
        <taxon>Clostridia</taxon>
        <taxon>Eubacteriales</taxon>
        <taxon>Oscillospiraceae</taxon>
        <taxon>Acetivibrio</taxon>
    </lineage>
</organism>
<feature type="binding site" evidence="12">
    <location>
        <begin position="81"/>
        <end position="83"/>
    </location>
    <ligand>
        <name>L-histidine</name>
        <dbReference type="ChEBI" id="CHEBI:57595"/>
    </ligand>
</feature>
<dbReference type="RefSeq" id="WP_101302371.1">
    <property type="nucleotide sequence ID" value="NZ_CP025197.1"/>
</dbReference>
<dbReference type="EMBL" id="NEMB01000003">
    <property type="protein sequence ID" value="PQQ68038.1"/>
    <property type="molecule type" value="Genomic_DNA"/>
</dbReference>
<dbReference type="SUPFAM" id="SSF52954">
    <property type="entry name" value="Class II aaRS ABD-related"/>
    <property type="match status" value="1"/>
</dbReference>
<protein>
    <recommendedName>
        <fullName evidence="11">Histidine--tRNA ligase</fullName>
        <ecNumber evidence="11">6.1.1.21</ecNumber>
    </recommendedName>
    <alternativeName>
        <fullName evidence="11">Histidyl-tRNA synthetase</fullName>
        <shortName evidence="11">HisRS</shortName>
    </alternativeName>
</protein>
<dbReference type="GO" id="GO:0016740">
    <property type="term" value="F:transferase activity"/>
    <property type="evidence" value="ECO:0007669"/>
    <property type="project" value="UniProtKB-ARBA"/>
</dbReference>
<dbReference type="CDD" id="cd00773">
    <property type="entry name" value="HisRS-like_core"/>
    <property type="match status" value="1"/>
</dbReference>
<evidence type="ECO:0000313" key="15">
    <source>
        <dbReference type="EMBL" id="PQQ68038.1"/>
    </source>
</evidence>
<dbReference type="InterPro" id="IPR041715">
    <property type="entry name" value="HisRS-like_core"/>
</dbReference>
<evidence type="ECO:0000256" key="2">
    <source>
        <dbReference type="ARBA" id="ARBA00008226"/>
    </source>
</evidence>
<evidence type="ECO:0000313" key="16">
    <source>
        <dbReference type="Proteomes" id="UP000233534"/>
    </source>
</evidence>
<name>A0A2K9E358_9FIRM</name>
<keyword evidence="5 11" id="KW-0436">Ligase</keyword>
<feature type="binding site" evidence="12">
    <location>
        <position position="130"/>
    </location>
    <ligand>
        <name>L-histidine</name>
        <dbReference type="ChEBI" id="CHEBI:57595"/>
    </ligand>
</feature>
<dbReference type="CDD" id="cd00859">
    <property type="entry name" value="HisRS_anticodon"/>
    <property type="match status" value="1"/>
</dbReference>
<feature type="binding site" evidence="12">
    <location>
        <position position="257"/>
    </location>
    <ligand>
        <name>L-histidine</name>
        <dbReference type="ChEBI" id="CHEBI:57595"/>
    </ligand>
</feature>
<dbReference type="GO" id="GO:0004821">
    <property type="term" value="F:histidine-tRNA ligase activity"/>
    <property type="evidence" value="ECO:0007669"/>
    <property type="project" value="UniProtKB-UniRule"/>
</dbReference>
<dbReference type="PROSITE" id="PS50862">
    <property type="entry name" value="AA_TRNA_LIGASE_II"/>
    <property type="match status" value="1"/>
</dbReference>
<dbReference type="NCBIfam" id="TIGR00442">
    <property type="entry name" value="hisS"/>
    <property type="match status" value="1"/>
</dbReference>
<dbReference type="Proteomes" id="UP000233534">
    <property type="component" value="Chromosome"/>
</dbReference>
<dbReference type="Gene3D" id="3.30.930.10">
    <property type="entry name" value="Bira Bifunctional Protein, Domain 2"/>
    <property type="match status" value="1"/>
</dbReference>
<keyword evidence="8 11" id="KW-0648">Protein biosynthesis</keyword>
<comment type="catalytic activity">
    <reaction evidence="10 11">
        <text>tRNA(His) + L-histidine + ATP = L-histidyl-tRNA(His) + AMP + diphosphate + H(+)</text>
        <dbReference type="Rhea" id="RHEA:17313"/>
        <dbReference type="Rhea" id="RHEA-COMP:9665"/>
        <dbReference type="Rhea" id="RHEA-COMP:9689"/>
        <dbReference type="ChEBI" id="CHEBI:15378"/>
        <dbReference type="ChEBI" id="CHEBI:30616"/>
        <dbReference type="ChEBI" id="CHEBI:33019"/>
        <dbReference type="ChEBI" id="CHEBI:57595"/>
        <dbReference type="ChEBI" id="CHEBI:78442"/>
        <dbReference type="ChEBI" id="CHEBI:78527"/>
        <dbReference type="ChEBI" id="CHEBI:456215"/>
        <dbReference type="EC" id="6.1.1.21"/>
    </reaction>
</comment>
<comment type="subunit">
    <text evidence="3 11">Homodimer.</text>
</comment>
<reference evidence="15 17" key="2">
    <citation type="journal article" date="2018" name="Syst. Appl. Microbiol.">
        <title>Characterization and high-quality draft genome sequence of Herbivorax saccincola A7, an anaerobic, alkaliphilic, thermophilic, cellulolytic, and xylanolytic bacterium.</title>
        <authorList>
            <person name="Aikawa S."/>
            <person name="Baramee S."/>
            <person name="Sermsathanaswadi J."/>
            <person name="Thianheng P."/>
            <person name="Tachaapaikoon C."/>
            <person name="Shikata A."/>
            <person name="Waeonukul R."/>
            <person name="Pason P."/>
            <person name="Ratanakhanokchai K."/>
            <person name="Kosugi A."/>
        </authorList>
    </citation>
    <scope>NUCLEOTIDE SEQUENCE [LARGE SCALE GENOMIC DNA]</scope>
    <source>
        <strain evidence="15 17">A7</strain>
    </source>
</reference>
<dbReference type="Pfam" id="PF03129">
    <property type="entry name" value="HGTP_anticodon"/>
    <property type="match status" value="1"/>
</dbReference>
<keyword evidence="9 11" id="KW-0030">Aminoacyl-tRNA synthetase</keyword>
<dbReference type="Proteomes" id="UP000239720">
    <property type="component" value="Unassembled WGS sequence"/>
</dbReference>
<dbReference type="PANTHER" id="PTHR43707">
    <property type="entry name" value="HISTIDYL-TRNA SYNTHETASE"/>
    <property type="match status" value="1"/>
</dbReference>
<keyword evidence="4 11" id="KW-0963">Cytoplasm</keyword>
<dbReference type="GO" id="GO:0005524">
    <property type="term" value="F:ATP binding"/>
    <property type="evidence" value="ECO:0007669"/>
    <property type="project" value="UniProtKB-UniRule"/>
</dbReference>
<dbReference type="PANTHER" id="PTHR43707:SF1">
    <property type="entry name" value="HISTIDINE--TRNA LIGASE, MITOCHONDRIAL-RELATED"/>
    <property type="match status" value="1"/>
</dbReference>
<accession>A0A2K9E358</accession>
<keyword evidence="6 11" id="KW-0547">Nucleotide-binding</keyword>
<gene>
    <name evidence="11 14" type="primary">hisS</name>
    <name evidence="15" type="ORF">B9R14_15530</name>
    <name evidence="14" type="ORF">HVS_11315</name>
</gene>
<dbReference type="Pfam" id="PF13393">
    <property type="entry name" value="tRNA-synt_His"/>
    <property type="match status" value="1"/>
</dbReference>
<dbReference type="GO" id="GO:0140096">
    <property type="term" value="F:catalytic activity, acting on a protein"/>
    <property type="evidence" value="ECO:0007669"/>
    <property type="project" value="UniProtKB-ARBA"/>
</dbReference>